<dbReference type="AlphaFoldDB" id="K6V3Z2"/>
<keyword evidence="7" id="KW-1185">Reference proteome</keyword>
<dbReference type="InterPro" id="IPR015797">
    <property type="entry name" value="NUDIX_hydrolase-like_dom_sf"/>
</dbReference>
<dbReference type="PANTHER" id="PTHR43046:SF14">
    <property type="entry name" value="MUTT_NUDIX FAMILY PROTEIN"/>
    <property type="match status" value="1"/>
</dbReference>
<evidence type="ECO:0000259" key="5">
    <source>
        <dbReference type="PROSITE" id="PS51462"/>
    </source>
</evidence>
<evidence type="ECO:0000313" key="7">
    <source>
        <dbReference type="Proteomes" id="UP000008495"/>
    </source>
</evidence>
<dbReference type="InterPro" id="IPR020476">
    <property type="entry name" value="Nudix_hydrolase"/>
</dbReference>
<dbReference type="STRING" id="100225.SAMN05421595_1987"/>
<name>K6V3Z2_9MICO</name>
<comment type="similarity">
    <text evidence="2 4">Belongs to the Nudix hydrolase family.</text>
</comment>
<dbReference type="PANTHER" id="PTHR43046">
    <property type="entry name" value="GDP-MANNOSE MANNOSYL HYDROLASE"/>
    <property type="match status" value="1"/>
</dbReference>
<evidence type="ECO:0000256" key="3">
    <source>
        <dbReference type="ARBA" id="ARBA00022801"/>
    </source>
</evidence>
<dbReference type="PROSITE" id="PS00893">
    <property type="entry name" value="NUDIX_BOX"/>
    <property type="match status" value="1"/>
</dbReference>
<protein>
    <recommendedName>
        <fullName evidence="5">Nudix hydrolase domain-containing protein</fullName>
    </recommendedName>
</protein>
<dbReference type="InterPro" id="IPR020084">
    <property type="entry name" value="NUDIX_hydrolase_CS"/>
</dbReference>
<dbReference type="InterPro" id="IPR000086">
    <property type="entry name" value="NUDIX_hydrolase_dom"/>
</dbReference>
<dbReference type="EMBL" id="BAGZ01000003">
    <property type="protein sequence ID" value="GAB76853.1"/>
    <property type="molecule type" value="Genomic_DNA"/>
</dbReference>
<dbReference type="PROSITE" id="PS51462">
    <property type="entry name" value="NUDIX"/>
    <property type="match status" value="1"/>
</dbReference>
<comment type="cofactor">
    <cofactor evidence="1">
        <name>Mg(2+)</name>
        <dbReference type="ChEBI" id="CHEBI:18420"/>
    </cofactor>
</comment>
<dbReference type="PRINTS" id="PR00502">
    <property type="entry name" value="NUDIXFAMILY"/>
</dbReference>
<evidence type="ECO:0000256" key="4">
    <source>
        <dbReference type="RuleBase" id="RU003476"/>
    </source>
</evidence>
<accession>K6V3Z2</accession>
<keyword evidence="3 4" id="KW-0378">Hydrolase</keyword>
<dbReference type="Proteomes" id="UP000008495">
    <property type="component" value="Unassembled WGS sequence"/>
</dbReference>
<reference evidence="6 7" key="1">
    <citation type="submission" date="2012-08" db="EMBL/GenBank/DDBJ databases">
        <title>Whole genome shotgun sequence of Austwickia chelonae NBRC 105200.</title>
        <authorList>
            <person name="Yoshida I."/>
            <person name="Hosoyama A."/>
            <person name="Tsuchikane K."/>
            <person name="Katsumata H."/>
            <person name="Ando Y."/>
            <person name="Ohji S."/>
            <person name="Hamada M."/>
            <person name="Tamura T."/>
            <person name="Yamazoe A."/>
            <person name="Yamazaki S."/>
            <person name="Fujita N."/>
        </authorList>
    </citation>
    <scope>NUCLEOTIDE SEQUENCE [LARGE SCALE GENOMIC DNA]</scope>
    <source>
        <strain evidence="6 7">NBRC 105200</strain>
    </source>
</reference>
<dbReference type="GO" id="GO:0016787">
    <property type="term" value="F:hydrolase activity"/>
    <property type="evidence" value="ECO:0007669"/>
    <property type="project" value="UniProtKB-KW"/>
</dbReference>
<feature type="domain" description="Nudix hydrolase" evidence="5">
    <location>
        <begin position="98"/>
        <end position="246"/>
    </location>
</feature>
<sequence length="252" mass="26715">MNPVSGPSTAAAGIVVRARCGPEEVVLARLRHGQDPEDLLIRLGWRVERPLRAIRLGADVLVEFSVRAAASCSPPTPWRELGPAAGATDVEKVDVVRRQRVSAAVLVVADLLQGIGPGGRSVLAARYSGTVVRWEGSWGLPGGGLDPGEEPAEAAAREAFEETGQDVQVGELAFVQSAHWVGRSPTGVLEDFHAVRLVYRGSCLRPVRPVVHDLGGTTAEAAWVELSRAGQLDWAPGPREQLTVLGVLPAQT</sequence>
<evidence type="ECO:0000313" key="6">
    <source>
        <dbReference type="EMBL" id="GAB76853.1"/>
    </source>
</evidence>
<gene>
    <name evidence="6" type="ORF">AUCHE_03_00700</name>
</gene>
<evidence type="ECO:0000256" key="2">
    <source>
        <dbReference type="ARBA" id="ARBA00005582"/>
    </source>
</evidence>
<comment type="caution">
    <text evidence="6">The sequence shown here is derived from an EMBL/GenBank/DDBJ whole genome shotgun (WGS) entry which is preliminary data.</text>
</comment>
<dbReference type="Gene3D" id="3.90.79.10">
    <property type="entry name" value="Nucleoside Triphosphate Pyrophosphohydrolase"/>
    <property type="match status" value="1"/>
</dbReference>
<dbReference type="eggNOG" id="COG1051">
    <property type="taxonomic scope" value="Bacteria"/>
</dbReference>
<dbReference type="SUPFAM" id="SSF55811">
    <property type="entry name" value="Nudix"/>
    <property type="match status" value="1"/>
</dbReference>
<dbReference type="Pfam" id="PF00293">
    <property type="entry name" value="NUDIX"/>
    <property type="match status" value="1"/>
</dbReference>
<proteinExistence type="inferred from homology"/>
<organism evidence="6 7">
    <name type="scientific">Austwickia chelonae NBRC 105200</name>
    <dbReference type="NCBI Taxonomy" id="1184607"/>
    <lineage>
        <taxon>Bacteria</taxon>
        <taxon>Bacillati</taxon>
        <taxon>Actinomycetota</taxon>
        <taxon>Actinomycetes</taxon>
        <taxon>Micrococcales</taxon>
        <taxon>Dermatophilaceae</taxon>
        <taxon>Austwickia</taxon>
    </lineage>
</organism>
<evidence type="ECO:0000256" key="1">
    <source>
        <dbReference type="ARBA" id="ARBA00001946"/>
    </source>
</evidence>